<comment type="caution">
    <text evidence="13">The sequence shown here is derived from an EMBL/GenBank/DDBJ whole genome shotgun (WGS) entry which is preliminary data.</text>
</comment>
<evidence type="ECO:0000256" key="5">
    <source>
        <dbReference type="ARBA" id="ARBA00022692"/>
    </source>
</evidence>
<evidence type="ECO:0000256" key="3">
    <source>
        <dbReference type="ARBA" id="ARBA00022448"/>
    </source>
</evidence>
<name>A0A443RY06_9ACAR</name>
<dbReference type="InterPro" id="IPR000990">
    <property type="entry name" value="Innexin"/>
</dbReference>
<evidence type="ECO:0000256" key="7">
    <source>
        <dbReference type="ARBA" id="ARBA00022949"/>
    </source>
</evidence>
<dbReference type="VEuPathDB" id="VectorBase:LDEU011793"/>
<keyword evidence="7" id="KW-0965">Cell junction</keyword>
<dbReference type="OrthoDB" id="5867527at2759"/>
<evidence type="ECO:0000256" key="9">
    <source>
        <dbReference type="ARBA" id="ARBA00023065"/>
    </source>
</evidence>
<keyword evidence="6" id="KW-0303">Gap junction</keyword>
<dbReference type="PANTHER" id="PTHR11893">
    <property type="entry name" value="INNEXIN"/>
    <property type="match status" value="1"/>
</dbReference>
<evidence type="ECO:0000256" key="10">
    <source>
        <dbReference type="ARBA" id="ARBA00023136"/>
    </source>
</evidence>
<dbReference type="PRINTS" id="PR01262">
    <property type="entry name" value="INNEXIN"/>
</dbReference>
<evidence type="ECO:0000256" key="8">
    <source>
        <dbReference type="ARBA" id="ARBA00022989"/>
    </source>
</evidence>
<evidence type="ECO:0000313" key="13">
    <source>
        <dbReference type="EMBL" id="RWS20247.1"/>
    </source>
</evidence>
<keyword evidence="5 12" id="KW-0812">Transmembrane</keyword>
<comment type="subcellular location">
    <subcellularLocation>
        <location evidence="1">Cell junction</location>
        <location evidence="1">Gap junction</location>
    </subcellularLocation>
    <subcellularLocation>
        <location evidence="2 12">Cell membrane</location>
        <topology evidence="2 12">Multi-pass membrane protein</topology>
    </subcellularLocation>
</comment>
<dbReference type="GO" id="GO:0005886">
    <property type="term" value="C:plasma membrane"/>
    <property type="evidence" value="ECO:0007669"/>
    <property type="project" value="UniProtKB-SubCell"/>
</dbReference>
<dbReference type="Pfam" id="PF00876">
    <property type="entry name" value="Innexin"/>
    <property type="match status" value="1"/>
</dbReference>
<keyword evidence="11 12" id="KW-0407">Ion channel</keyword>
<feature type="non-terminal residue" evidence="13">
    <location>
        <position position="336"/>
    </location>
</feature>
<comment type="function">
    <text evidence="12">Structural component of the gap junctions.</text>
</comment>
<dbReference type="PROSITE" id="PS51013">
    <property type="entry name" value="PANNEXIN"/>
    <property type="match status" value="1"/>
</dbReference>
<evidence type="ECO:0000256" key="1">
    <source>
        <dbReference type="ARBA" id="ARBA00004610"/>
    </source>
</evidence>
<keyword evidence="3 12" id="KW-0813">Transport</keyword>
<gene>
    <name evidence="12" type="primary">inx</name>
    <name evidence="13" type="ORF">B4U80_09728</name>
</gene>
<dbReference type="Proteomes" id="UP000288716">
    <property type="component" value="Unassembled WGS sequence"/>
</dbReference>
<evidence type="ECO:0000313" key="14">
    <source>
        <dbReference type="Proteomes" id="UP000288716"/>
    </source>
</evidence>
<evidence type="ECO:0000256" key="2">
    <source>
        <dbReference type="ARBA" id="ARBA00004651"/>
    </source>
</evidence>
<dbReference type="AlphaFoldDB" id="A0A443RY06"/>
<organism evidence="13 14">
    <name type="scientific">Leptotrombidium deliense</name>
    <dbReference type="NCBI Taxonomy" id="299467"/>
    <lineage>
        <taxon>Eukaryota</taxon>
        <taxon>Metazoa</taxon>
        <taxon>Ecdysozoa</taxon>
        <taxon>Arthropoda</taxon>
        <taxon>Chelicerata</taxon>
        <taxon>Arachnida</taxon>
        <taxon>Acari</taxon>
        <taxon>Acariformes</taxon>
        <taxon>Trombidiformes</taxon>
        <taxon>Prostigmata</taxon>
        <taxon>Anystina</taxon>
        <taxon>Parasitengona</taxon>
        <taxon>Trombiculoidea</taxon>
        <taxon>Trombiculidae</taxon>
        <taxon>Leptotrombidium</taxon>
    </lineage>
</organism>
<keyword evidence="8 12" id="KW-1133">Transmembrane helix</keyword>
<feature type="transmembrane region" description="Helical" evidence="12">
    <location>
        <begin position="128"/>
        <end position="147"/>
    </location>
</feature>
<keyword evidence="14" id="KW-1185">Reference proteome</keyword>
<evidence type="ECO:0000256" key="4">
    <source>
        <dbReference type="ARBA" id="ARBA00022475"/>
    </source>
</evidence>
<dbReference type="GO" id="GO:0034220">
    <property type="term" value="P:monoatomic ion transmembrane transport"/>
    <property type="evidence" value="ECO:0007669"/>
    <property type="project" value="UniProtKB-KW"/>
</dbReference>
<keyword evidence="4" id="KW-1003">Cell membrane</keyword>
<protein>
    <recommendedName>
        <fullName evidence="12">Innexin</fullName>
    </recommendedName>
</protein>
<keyword evidence="10 12" id="KW-0472">Membrane</keyword>
<proteinExistence type="inferred from homology"/>
<dbReference type="STRING" id="299467.A0A443RY06"/>
<comment type="similarity">
    <text evidence="12">Belongs to the pannexin family.</text>
</comment>
<feature type="transmembrane region" description="Helical" evidence="12">
    <location>
        <begin position="286"/>
        <end position="307"/>
    </location>
</feature>
<accession>A0A443RY06</accession>
<dbReference type="PANTHER" id="PTHR11893:SF40">
    <property type="entry name" value="INNEXIN SHAKING-B"/>
    <property type="match status" value="1"/>
</dbReference>
<reference evidence="13 14" key="1">
    <citation type="journal article" date="2018" name="Gigascience">
        <title>Genomes of trombidid mites reveal novel predicted allergens and laterally-transferred genes associated with secondary metabolism.</title>
        <authorList>
            <person name="Dong X."/>
            <person name="Chaisiri K."/>
            <person name="Xia D."/>
            <person name="Armstrong S.D."/>
            <person name="Fang Y."/>
            <person name="Donnelly M.J."/>
            <person name="Kadowaki T."/>
            <person name="McGarry J.W."/>
            <person name="Darby A.C."/>
            <person name="Makepeace B.L."/>
        </authorList>
    </citation>
    <scope>NUCLEOTIDE SEQUENCE [LARGE SCALE GENOMIC DNA]</scope>
    <source>
        <strain evidence="13">UoL-UT</strain>
    </source>
</reference>
<sequence>MANLSIPQTIRMFNNIKSYSSLSNVFKKCAKTEVDSVILLLHSVVSVSIILGGAFFLTMNNYFGEPIECVIGKTDIPTVLVQRYCWIEGTFSATSNKESGNYYGVKHINETTVLYTTNTINGCILYYYYKYAYIICFANINCVMFYLPKYIWNISEKGNLKNIVSVLKTYHIASLKKFDKYKILHEIADAMYLGKNYFASYLSCEIMCLVNLLLQIWLTNVFLGSQFYLLGYDWFRNAHNNTISDPLIKIFPRIAKCTFHKYGYSGTLETLDSMCFLLLNNINEKIYLTLWFWYIILFIITVMVLLYRGLYASVSISRSPTSKKATVKKLCKRIGH</sequence>
<dbReference type="EMBL" id="NCKV01018916">
    <property type="protein sequence ID" value="RWS20247.1"/>
    <property type="molecule type" value="Genomic_DNA"/>
</dbReference>
<evidence type="ECO:0000256" key="12">
    <source>
        <dbReference type="RuleBase" id="RU010713"/>
    </source>
</evidence>
<dbReference type="GO" id="GO:0005921">
    <property type="term" value="C:gap junction"/>
    <property type="evidence" value="ECO:0007669"/>
    <property type="project" value="UniProtKB-SubCell"/>
</dbReference>
<feature type="transmembrane region" description="Helical" evidence="12">
    <location>
        <begin position="198"/>
        <end position="218"/>
    </location>
</feature>
<feature type="transmembrane region" description="Helical" evidence="12">
    <location>
        <begin position="37"/>
        <end position="57"/>
    </location>
</feature>
<keyword evidence="9 12" id="KW-0406">Ion transport</keyword>
<dbReference type="GO" id="GO:0005243">
    <property type="term" value="F:gap junction channel activity"/>
    <property type="evidence" value="ECO:0007669"/>
    <property type="project" value="TreeGrafter"/>
</dbReference>
<evidence type="ECO:0000256" key="6">
    <source>
        <dbReference type="ARBA" id="ARBA00022868"/>
    </source>
</evidence>
<evidence type="ECO:0000256" key="11">
    <source>
        <dbReference type="ARBA" id="ARBA00023303"/>
    </source>
</evidence>